<dbReference type="CDD" id="cd06225">
    <property type="entry name" value="HAMP"/>
    <property type="match status" value="1"/>
</dbReference>
<dbReference type="Proteomes" id="UP000756860">
    <property type="component" value="Unassembled WGS sequence"/>
</dbReference>
<evidence type="ECO:0000256" key="3">
    <source>
        <dbReference type="PROSITE-ProRule" id="PRU00284"/>
    </source>
</evidence>
<dbReference type="SUPFAM" id="SSF58104">
    <property type="entry name" value="Methyl-accepting chemotaxis protein (MCP) signaling domain"/>
    <property type="match status" value="3"/>
</dbReference>
<evidence type="ECO:0000256" key="2">
    <source>
        <dbReference type="ARBA" id="ARBA00029447"/>
    </source>
</evidence>
<keyword evidence="4" id="KW-1133">Transmembrane helix</keyword>
<keyword evidence="1" id="KW-0145">Chemotaxis</keyword>
<dbReference type="Gene3D" id="6.10.340.10">
    <property type="match status" value="1"/>
</dbReference>
<dbReference type="InterPro" id="IPR051310">
    <property type="entry name" value="MCP_chemotaxis"/>
</dbReference>
<comment type="similarity">
    <text evidence="2">Belongs to the methyl-accepting chemotaxis (MCP) protein family.</text>
</comment>
<feature type="transmembrane region" description="Helical" evidence="4">
    <location>
        <begin position="214"/>
        <end position="235"/>
    </location>
</feature>
<dbReference type="Pfam" id="PF00672">
    <property type="entry name" value="HAMP"/>
    <property type="match status" value="1"/>
</dbReference>
<feature type="domain" description="Methyl-accepting transducer" evidence="5">
    <location>
        <begin position="379"/>
        <end position="615"/>
    </location>
</feature>
<organism evidence="7 8">
    <name type="scientific">Geomobilimonas luticola</name>
    <dbReference type="NCBI Taxonomy" id="1114878"/>
    <lineage>
        <taxon>Bacteria</taxon>
        <taxon>Pseudomonadati</taxon>
        <taxon>Thermodesulfobacteriota</taxon>
        <taxon>Desulfuromonadia</taxon>
        <taxon>Geobacterales</taxon>
        <taxon>Geobacteraceae</taxon>
        <taxon>Geomobilimonas</taxon>
    </lineage>
</organism>
<feature type="domain" description="HAMP" evidence="6">
    <location>
        <begin position="238"/>
        <end position="290"/>
    </location>
</feature>
<dbReference type="PANTHER" id="PTHR43531">
    <property type="entry name" value="PROTEIN ICFG"/>
    <property type="match status" value="1"/>
</dbReference>
<dbReference type="RefSeq" id="WP_214176173.1">
    <property type="nucleotide sequence ID" value="NZ_JAHCVK010000008.1"/>
</dbReference>
<comment type="caution">
    <text evidence="7">The sequence shown here is derived from an EMBL/GenBank/DDBJ whole genome shotgun (WGS) entry which is preliminary data.</text>
</comment>
<protein>
    <submittedName>
        <fullName evidence="7">HAMP domain-containing protein</fullName>
    </submittedName>
</protein>
<dbReference type="Gene3D" id="1.10.287.950">
    <property type="entry name" value="Methyl-accepting chemotaxis protein"/>
    <property type="match status" value="2"/>
</dbReference>
<dbReference type="Pfam" id="PF00015">
    <property type="entry name" value="MCPsignal"/>
    <property type="match status" value="1"/>
</dbReference>
<dbReference type="SMART" id="SM00304">
    <property type="entry name" value="HAMP"/>
    <property type="match status" value="1"/>
</dbReference>
<evidence type="ECO:0000256" key="4">
    <source>
        <dbReference type="SAM" id="Phobius"/>
    </source>
</evidence>
<evidence type="ECO:0000256" key="1">
    <source>
        <dbReference type="ARBA" id="ARBA00022500"/>
    </source>
</evidence>
<gene>
    <name evidence="7" type="ORF">KI810_13955</name>
</gene>
<evidence type="ECO:0000313" key="8">
    <source>
        <dbReference type="Proteomes" id="UP000756860"/>
    </source>
</evidence>
<keyword evidence="3" id="KW-0807">Transducer</keyword>
<feature type="transmembrane region" description="Helical" evidence="4">
    <location>
        <begin position="12"/>
        <end position="30"/>
    </location>
</feature>
<keyword evidence="8" id="KW-1185">Reference proteome</keyword>
<evidence type="ECO:0000259" key="5">
    <source>
        <dbReference type="PROSITE" id="PS50111"/>
    </source>
</evidence>
<keyword evidence="4" id="KW-0472">Membrane</keyword>
<dbReference type="SMART" id="SM00283">
    <property type="entry name" value="MA"/>
    <property type="match status" value="1"/>
</dbReference>
<dbReference type="InterPro" id="IPR004089">
    <property type="entry name" value="MCPsignal_dom"/>
</dbReference>
<dbReference type="PROSITE" id="PS50111">
    <property type="entry name" value="CHEMOTAXIS_TRANSDUC_2"/>
    <property type="match status" value="1"/>
</dbReference>
<dbReference type="PANTHER" id="PTHR43531:SF11">
    <property type="entry name" value="METHYL-ACCEPTING CHEMOTAXIS PROTEIN 3"/>
    <property type="match status" value="1"/>
</dbReference>
<accession>A0ABS5SFN1</accession>
<dbReference type="PROSITE" id="PS50885">
    <property type="entry name" value="HAMP"/>
    <property type="match status" value="1"/>
</dbReference>
<dbReference type="EMBL" id="JAHCVK010000008">
    <property type="protein sequence ID" value="MBT0654163.1"/>
    <property type="molecule type" value="Genomic_DNA"/>
</dbReference>
<keyword evidence="4" id="KW-0812">Transmembrane</keyword>
<dbReference type="Pfam" id="PF12729">
    <property type="entry name" value="4HB_MCP_1"/>
    <property type="match status" value="1"/>
</dbReference>
<evidence type="ECO:0000313" key="7">
    <source>
        <dbReference type="EMBL" id="MBT0654163.1"/>
    </source>
</evidence>
<name>A0ABS5SFN1_9BACT</name>
<evidence type="ECO:0000259" key="6">
    <source>
        <dbReference type="PROSITE" id="PS50885"/>
    </source>
</evidence>
<proteinExistence type="inferred from homology"/>
<reference evidence="7 8" key="1">
    <citation type="submission" date="2021-05" db="EMBL/GenBank/DDBJ databases">
        <title>The draft genome of Geobacter luticola JCM 17780.</title>
        <authorList>
            <person name="Xu Z."/>
            <person name="Masuda Y."/>
            <person name="Itoh H."/>
            <person name="Senoo K."/>
        </authorList>
    </citation>
    <scope>NUCLEOTIDE SEQUENCE [LARGE SCALE GENOMIC DNA]</scope>
    <source>
        <strain evidence="7 8">JCM 17780</strain>
    </source>
</reference>
<dbReference type="InterPro" id="IPR003660">
    <property type="entry name" value="HAMP_dom"/>
</dbReference>
<dbReference type="InterPro" id="IPR024478">
    <property type="entry name" value="HlyB_4HB_MCP"/>
</dbReference>
<sequence length="737" mass="78849">MLKHISFGTKLIGAFILMAFFVAITGIFGIRTINRVGTDVNAIMKTSAAQEKQVQQMETNQKACRVNLVEAALVRTEKTDFDRYAENYRKKNELFKKNVAVILNGDKKLGVPPAKKGSRIEEQARGVLTSWSEFEKVADRILAHKASLLKGLTPGIVDQAAKNALADDTLNTLARQEIMESSENAKLDIDDLADTVEGQMFQADKESARIKRNATMTFVAVIALSAGMAILLGMLTTRSITRRITLIVNALHRGAEGDLTARVVIDSGDEMAKLSADFNSMADRLSAMVARTNDSLGKLSQIAADIREASLQVVGAAELQSGGVAQTSSAVMEISATIREVGTNVDSLSLSAAETSSSTLQMAASIEEVALTAETLNATVEEVSSSIMQMAASIRQIGASTAVLMEEATTTASAIEQMNISIREVEKNTMETAAISETVRQDAEKGRSAVDATISGITDIRRASRITTEIIESLSTRSRDIGAILSVIDSVADQTNLLALNAAIIAAQAGEQGKGFAVVADEIKELAKQTSNSTREIALVINAVQEESRRAVAAISDAERSIGKGERLSQLSGEALAQIVSGVDRSSEQVKTIARATEEQAKGSQMIREAMERIAEMVGQIAVATREQTRASDLIAGAAERMKGLTGQVRLSTREQSKVGNFIAHSAENITDMIRRIKSASEEQSRGSGQIVEAVENIQQSAAINLQASKVMDQAVANLTDQMGVMGKEMGQFKVTS</sequence>